<accession>Q5EI45</accession>
<dbReference type="EMBL" id="AY880337">
    <property type="protein sequence ID" value="AAW78952.1"/>
    <property type="molecule type" value="mRNA"/>
</dbReference>
<dbReference type="AlphaFoldDB" id="Q5EI45"/>
<sequence>MCWRLAGSQLEKMMLSTELMIRHQVSSLLNMDGSYACFYPLGSRIPHLESVTLCW</sequence>
<reference evidence="1" key="1">
    <citation type="submission" date="2005-01" db="EMBL/GenBank/DDBJ databases">
        <title>Analysis of expressed sequence tags and cloning of full length cDNA from brain and spinal cord cDNA library in Gecko.</title>
        <authorList>
            <person name="Gu X."/>
            <person name="Ding F."/>
            <person name="Liu M."/>
            <person name="Liu Y."/>
            <person name="Jiang M."/>
            <person name="Yang H."/>
        </authorList>
    </citation>
    <scope>NUCLEOTIDE SEQUENCE</scope>
    <source>
        <tissue evidence="1">Brain</tissue>
    </source>
</reference>
<evidence type="ECO:0000313" key="1">
    <source>
        <dbReference type="EMBL" id="AAW78952.1"/>
    </source>
</evidence>
<protein>
    <submittedName>
        <fullName evidence="1">GekBS106P</fullName>
    </submittedName>
</protein>
<name>Q5EI45_GEKJA</name>
<organism evidence="1">
    <name type="scientific">Gekko japonicus</name>
    <name type="common">Schlegel's Japanese gecko</name>
    <dbReference type="NCBI Taxonomy" id="146911"/>
    <lineage>
        <taxon>Eukaryota</taxon>
        <taxon>Metazoa</taxon>
        <taxon>Chordata</taxon>
        <taxon>Craniata</taxon>
        <taxon>Vertebrata</taxon>
        <taxon>Euteleostomi</taxon>
        <taxon>Lepidosauria</taxon>
        <taxon>Squamata</taxon>
        <taxon>Bifurcata</taxon>
        <taxon>Gekkota</taxon>
        <taxon>Gekkonidae</taxon>
        <taxon>Gekkoninae</taxon>
        <taxon>Gekko</taxon>
    </lineage>
</organism>
<proteinExistence type="evidence at transcript level"/>